<organism evidence="1 2">
    <name type="scientific">Colletotrichum lupini</name>
    <dbReference type="NCBI Taxonomy" id="145971"/>
    <lineage>
        <taxon>Eukaryota</taxon>
        <taxon>Fungi</taxon>
        <taxon>Dikarya</taxon>
        <taxon>Ascomycota</taxon>
        <taxon>Pezizomycotina</taxon>
        <taxon>Sordariomycetes</taxon>
        <taxon>Hypocreomycetidae</taxon>
        <taxon>Glomerellales</taxon>
        <taxon>Glomerellaceae</taxon>
        <taxon>Colletotrichum</taxon>
        <taxon>Colletotrichum acutatum species complex</taxon>
    </lineage>
</organism>
<keyword evidence="2" id="KW-1185">Reference proteome</keyword>
<dbReference type="KEGG" id="clup:CLUP02_18142"/>
<name>A0A9Q8WAZ6_9PEZI</name>
<dbReference type="AlphaFoldDB" id="A0A9Q8WAZ6"/>
<dbReference type="EMBL" id="CP019472">
    <property type="protein sequence ID" value="UQC76629.1"/>
    <property type="molecule type" value="Genomic_DNA"/>
</dbReference>
<accession>A0A9Q8WAZ6</accession>
<evidence type="ECO:0000313" key="2">
    <source>
        <dbReference type="Proteomes" id="UP000830671"/>
    </source>
</evidence>
<protein>
    <submittedName>
        <fullName evidence="1">Uncharacterized protein</fullName>
    </submittedName>
</protein>
<dbReference type="Proteomes" id="UP000830671">
    <property type="component" value="Chromosome 10"/>
</dbReference>
<dbReference type="GeneID" id="73352056"/>
<gene>
    <name evidence="1" type="ORF">CLUP02_18142</name>
</gene>
<proteinExistence type="predicted"/>
<evidence type="ECO:0000313" key="1">
    <source>
        <dbReference type="EMBL" id="UQC76629.1"/>
    </source>
</evidence>
<reference evidence="1" key="1">
    <citation type="journal article" date="2021" name="Mol. Plant Microbe Interact.">
        <title>Complete Genome Sequence of the Plant-Pathogenic Fungus Colletotrichum lupini.</title>
        <authorList>
            <person name="Baroncelli R."/>
            <person name="Pensec F."/>
            <person name="Da Lio D."/>
            <person name="Boufleur T."/>
            <person name="Vicente I."/>
            <person name="Sarrocco S."/>
            <person name="Picot A."/>
            <person name="Baraldi E."/>
            <person name="Sukno S."/>
            <person name="Thon M."/>
            <person name="Le Floch G."/>
        </authorList>
    </citation>
    <scope>NUCLEOTIDE SEQUENCE</scope>
    <source>
        <strain evidence="1">IMI 504893</strain>
    </source>
</reference>
<dbReference type="RefSeq" id="XP_049138270.1">
    <property type="nucleotide sequence ID" value="XM_049297046.1"/>
</dbReference>
<sequence length="153" mass="17088">MPNVQKSMSVQEQASLRNFTTCRCWPEKKPRHRNNHETMIRNTNIPAPKFRDGIKWTTSQSSNDRPEPGGLLLMRVWIFYGSGQIQRWFGAWIPGVTGLRAGIPLSRLSFHSTFDSRGDGCHNVSADSGLGIFGDGKSSRWASIVVCGDHGKD</sequence>